<accession>A0A2K0JHF3</accession>
<feature type="chain" id="PRO_5030049891" evidence="1">
    <location>
        <begin position="27"/>
        <end position="65"/>
    </location>
</feature>
<evidence type="ECO:0000313" key="2">
    <source>
        <dbReference type="EMBL" id="PNO34705.1"/>
    </source>
</evidence>
<dbReference type="EMBL" id="JWSP02000004">
    <property type="protein sequence ID" value="PNO34705.1"/>
    <property type="molecule type" value="Genomic_DNA"/>
</dbReference>
<feature type="signal peptide" evidence="1">
    <location>
        <begin position="1"/>
        <end position="26"/>
    </location>
</feature>
<evidence type="ECO:0000313" key="3">
    <source>
        <dbReference type="Proteomes" id="UP000236163"/>
    </source>
</evidence>
<name>A0A2K0JHF3_SALHO</name>
<reference evidence="3" key="1">
    <citation type="submission" date="2017-12" db="EMBL/GenBank/DDBJ databases">
        <title>FDA dAtabase for Regulatory Grade micrObial Sequences (FDA-ARGOS): Supporting development and validation of Infectious Disease Dx tests.</title>
        <authorList>
            <person name="Sichtig H."/>
            <person name="Tallon L."/>
            <person name="Sadzewicz L."/>
            <person name="Sengamalay N."/>
            <person name="Nagaraj S."/>
            <person name="Vavikolanu K."/>
            <person name="Aluvathingal J."/>
            <person name="Nadendla S."/>
            <person name="Pirone D.C."/>
            <person name="Hoffman M."/>
            <person name="Muruvanda T."/>
            <person name="Allard M."/>
            <person name="Evans P."/>
        </authorList>
    </citation>
    <scope>NUCLEOTIDE SEQUENCE [LARGE SCALE GENOMIC DNA]</scope>
    <source>
        <strain evidence="3">FDAARGOS_55</strain>
    </source>
</reference>
<proteinExistence type="predicted"/>
<organism evidence="2 3">
    <name type="scientific">Salmonella enterica subsp. houtenae serovar 50:g,z51:-</name>
    <dbReference type="NCBI Taxonomy" id="1173947"/>
    <lineage>
        <taxon>Bacteria</taxon>
        <taxon>Pseudomonadati</taxon>
        <taxon>Pseudomonadota</taxon>
        <taxon>Gammaproteobacteria</taxon>
        <taxon>Enterobacterales</taxon>
        <taxon>Enterobacteriaceae</taxon>
        <taxon>Salmonella</taxon>
    </lineage>
</organism>
<dbReference type="AlphaFoldDB" id="A0A2K0JHF3"/>
<keyword evidence="1" id="KW-0732">Signal</keyword>
<evidence type="ECO:0000256" key="1">
    <source>
        <dbReference type="SAM" id="SignalP"/>
    </source>
</evidence>
<sequence length="65" mass="7152">MKRFKQMAAMLLFALLTAGFTSSAMASSGSGGPWDFDFSGPWLFCKLQKPGELQLPPPPGEFCWH</sequence>
<protein>
    <submittedName>
        <fullName evidence="2">Uncharacterized protein</fullName>
    </submittedName>
</protein>
<comment type="caution">
    <text evidence="2">The sequence shown here is derived from an EMBL/GenBank/DDBJ whole genome shotgun (WGS) entry which is preliminary data.</text>
</comment>
<gene>
    <name evidence="2" type="ORF">RK55_016975</name>
</gene>
<dbReference type="Proteomes" id="UP000236163">
    <property type="component" value="Unassembled WGS sequence"/>
</dbReference>